<dbReference type="EMBL" id="JANPWB010000012">
    <property type="protein sequence ID" value="KAJ1119868.1"/>
    <property type="molecule type" value="Genomic_DNA"/>
</dbReference>
<keyword evidence="3" id="KW-1185">Reference proteome</keyword>
<evidence type="ECO:0000313" key="2">
    <source>
        <dbReference type="EMBL" id="KAJ1119868.1"/>
    </source>
</evidence>
<feature type="compositionally biased region" description="Polar residues" evidence="1">
    <location>
        <begin position="27"/>
        <end position="39"/>
    </location>
</feature>
<evidence type="ECO:0000256" key="1">
    <source>
        <dbReference type="SAM" id="MobiDB-lite"/>
    </source>
</evidence>
<feature type="compositionally biased region" description="Basic residues" evidence="1">
    <location>
        <begin position="124"/>
        <end position="135"/>
    </location>
</feature>
<proteinExistence type="predicted"/>
<name>A0AAV7NZP2_PLEWA</name>
<feature type="compositionally biased region" description="Polar residues" evidence="1">
    <location>
        <begin position="178"/>
        <end position="189"/>
    </location>
</feature>
<feature type="compositionally biased region" description="Low complexity" evidence="1">
    <location>
        <begin position="55"/>
        <end position="65"/>
    </location>
</feature>
<dbReference type="Proteomes" id="UP001066276">
    <property type="component" value="Chromosome 8"/>
</dbReference>
<feature type="region of interest" description="Disordered" evidence="1">
    <location>
        <begin position="15"/>
        <end position="189"/>
    </location>
</feature>
<accession>A0AAV7NZP2</accession>
<protein>
    <submittedName>
        <fullName evidence="2">Uncharacterized protein</fullName>
    </submittedName>
</protein>
<sequence length="189" mass="19381">MGQAWPACWGHQLATTRHHEQPGPQSPLLQALTTPSSLAGPTISPPGPSRLHPDAAGALLGLRRAPQAQPGSTTGPQEARTGRSPTPHSLPPPGVLRTSPGSSARRKAALQGRPGSGTRTPPRAPHHSARPRHLSARTSRPDPRGRGPAPPRATAEGRLPAPTGPKAARATIRLPAGQHSSSVPSSGDG</sequence>
<dbReference type="AlphaFoldDB" id="A0AAV7NZP2"/>
<organism evidence="2 3">
    <name type="scientific">Pleurodeles waltl</name>
    <name type="common">Iberian ribbed newt</name>
    <dbReference type="NCBI Taxonomy" id="8319"/>
    <lineage>
        <taxon>Eukaryota</taxon>
        <taxon>Metazoa</taxon>
        <taxon>Chordata</taxon>
        <taxon>Craniata</taxon>
        <taxon>Vertebrata</taxon>
        <taxon>Euteleostomi</taxon>
        <taxon>Amphibia</taxon>
        <taxon>Batrachia</taxon>
        <taxon>Caudata</taxon>
        <taxon>Salamandroidea</taxon>
        <taxon>Salamandridae</taxon>
        <taxon>Pleurodelinae</taxon>
        <taxon>Pleurodeles</taxon>
    </lineage>
</organism>
<reference evidence="2" key="1">
    <citation type="journal article" date="2022" name="bioRxiv">
        <title>Sequencing and chromosome-scale assembly of the giantPleurodeles waltlgenome.</title>
        <authorList>
            <person name="Brown T."/>
            <person name="Elewa A."/>
            <person name="Iarovenko S."/>
            <person name="Subramanian E."/>
            <person name="Araus A.J."/>
            <person name="Petzold A."/>
            <person name="Susuki M."/>
            <person name="Suzuki K.-i.T."/>
            <person name="Hayashi T."/>
            <person name="Toyoda A."/>
            <person name="Oliveira C."/>
            <person name="Osipova E."/>
            <person name="Leigh N.D."/>
            <person name="Simon A."/>
            <person name="Yun M.H."/>
        </authorList>
    </citation>
    <scope>NUCLEOTIDE SEQUENCE</scope>
    <source>
        <strain evidence="2">20211129_DDA</strain>
        <tissue evidence="2">Liver</tissue>
    </source>
</reference>
<gene>
    <name evidence="2" type="ORF">NDU88_008052</name>
</gene>
<evidence type="ECO:0000313" key="3">
    <source>
        <dbReference type="Proteomes" id="UP001066276"/>
    </source>
</evidence>
<comment type="caution">
    <text evidence="2">The sequence shown here is derived from an EMBL/GenBank/DDBJ whole genome shotgun (WGS) entry which is preliminary data.</text>
</comment>